<dbReference type="SUPFAM" id="SSF52266">
    <property type="entry name" value="SGNH hydrolase"/>
    <property type="match status" value="1"/>
</dbReference>
<organism evidence="1 2">
    <name type="scientific">Lactobacillus acetotolerans</name>
    <dbReference type="NCBI Taxonomy" id="1600"/>
    <lineage>
        <taxon>Bacteria</taxon>
        <taxon>Bacillati</taxon>
        <taxon>Bacillota</taxon>
        <taxon>Bacilli</taxon>
        <taxon>Lactobacillales</taxon>
        <taxon>Lactobacillaceae</taxon>
        <taxon>Lactobacillus</taxon>
    </lineage>
</organism>
<proteinExistence type="predicted"/>
<protein>
    <submittedName>
        <fullName evidence="1">Acyl-CoA thioesterase</fullName>
    </submittedName>
</protein>
<dbReference type="STRING" id="1600.LBAT_0682"/>
<keyword evidence="2" id="KW-1185">Reference proteome</keyword>
<evidence type="ECO:0000313" key="2">
    <source>
        <dbReference type="Proteomes" id="UP000035709"/>
    </source>
</evidence>
<dbReference type="EMBL" id="AP014808">
    <property type="protein sequence ID" value="BAQ57071.1"/>
    <property type="molecule type" value="Genomic_DNA"/>
</dbReference>
<dbReference type="CDD" id="cd00229">
    <property type="entry name" value="SGNH_hydrolase"/>
    <property type="match status" value="1"/>
</dbReference>
<sequence>MSNETFLIPIKQNDDLSDIALDELRADLDDHPLNQRFYSDYAYLPGNAKKYSLNRINTRKSPLMGKKILFFGSSVTFGLGALGESFVDYLWKRDGVAAIKDADSVSHAESYLSRFKDELKEPKPELFTMQISKGNTVSDLKYIVTTAQKEWHCPILLYTNSFFTDPTYDRLVNQINKLAPKLGITVLDLYHNPEFKNQDSLYMIDEINPTRAGYRDKWLPVFERKLTEIFAK</sequence>
<evidence type="ECO:0000313" key="1">
    <source>
        <dbReference type="EMBL" id="BAQ57071.1"/>
    </source>
</evidence>
<dbReference type="Proteomes" id="UP000035709">
    <property type="component" value="Chromosome"/>
</dbReference>
<dbReference type="AlphaFoldDB" id="A0A0D6A2V3"/>
<dbReference type="InterPro" id="IPR036514">
    <property type="entry name" value="SGNH_hydro_sf"/>
</dbReference>
<gene>
    <name evidence="1" type="ORF">LBAT_0682</name>
</gene>
<reference evidence="1 2" key="1">
    <citation type="submission" date="2015-03" db="EMBL/GenBank/DDBJ databases">
        <title>Complete genome sequence of Lactobacillus acetotolerans NBRC 13120.</title>
        <authorList>
            <person name="Toh H."/>
            <person name="Morita H."/>
            <person name="Fujita N."/>
        </authorList>
    </citation>
    <scope>NUCLEOTIDE SEQUENCE [LARGE SCALE GENOMIC DNA]</scope>
    <source>
        <strain evidence="1 2">NBRC 13120</strain>
    </source>
</reference>
<dbReference type="RefSeq" id="WP_060459361.1">
    <property type="nucleotide sequence ID" value="NZ_AP014808.1"/>
</dbReference>
<name>A0A0D6A2V3_9LACO</name>
<dbReference type="PATRIC" id="fig|1600.4.peg.697"/>
<dbReference type="Gene3D" id="3.40.50.1110">
    <property type="entry name" value="SGNH hydrolase"/>
    <property type="match status" value="1"/>
</dbReference>
<dbReference type="KEGG" id="lae:LBAT_0682"/>
<dbReference type="OrthoDB" id="2394030at2"/>
<accession>A0A0D6A2V3</accession>